<dbReference type="EMBL" id="JASBNA010000015">
    <property type="protein sequence ID" value="KAK7686878.1"/>
    <property type="molecule type" value="Genomic_DNA"/>
</dbReference>
<sequence>MTAVASKDGPLALFRGVNAQFIHQTLSHTIEAWITGFISPFLGSPDSISSPESLDSPNLLTQDLANTTNIDQPSPSSNKINTRSIRDSIRNYPIQLLLRPPPTIALLTILHQFSTIENLLRKEQINFLLRPKSLEEDEKRVVTIDNPDEDLIVEYNSWNLHETLYEDNLDDNDDINDAEKKSISLIKAGGITGFLEKVKRLNLFNGWRVAQLQEKKSFEIKLNHLNIVSAFNCDN</sequence>
<accession>A0AAW0G0L9</accession>
<gene>
    <name evidence="1" type="ORF">QCA50_009954</name>
</gene>
<dbReference type="AlphaFoldDB" id="A0AAW0G0L9"/>
<organism evidence="1 2">
    <name type="scientific">Cerrena zonata</name>
    <dbReference type="NCBI Taxonomy" id="2478898"/>
    <lineage>
        <taxon>Eukaryota</taxon>
        <taxon>Fungi</taxon>
        <taxon>Dikarya</taxon>
        <taxon>Basidiomycota</taxon>
        <taxon>Agaricomycotina</taxon>
        <taxon>Agaricomycetes</taxon>
        <taxon>Polyporales</taxon>
        <taxon>Cerrenaceae</taxon>
        <taxon>Cerrena</taxon>
    </lineage>
</organism>
<dbReference type="Proteomes" id="UP001385951">
    <property type="component" value="Unassembled WGS sequence"/>
</dbReference>
<evidence type="ECO:0000313" key="2">
    <source>
        <dbReference type="Proteomes" id="UP001385951"/>
    </source>
</evidence>
<keyword evidence="2" id="KW-1185">Reference proteome</keyword>
<comment type="caution">
    <text evidence="1">The sequence shown here is derived from an EMBL/GenBank/DDBJ whole genome shotgun (WGS) entry which is preliminary data.</text>
</comment>
<evidence type="ECO:0000313" key="1">
    <source>
        <dbReference type="EMBL" id="KAK7686878.1"/>
    </source>
</evidence>
<protein>
    <submittedName>
        <fullName evidence="1">Uncharacterized protein</fullName>
    </submittedName>
</protein>
<reference evidence="1 2" key="1">
    <citation type="submission" date="2022-09" db="EMBL/GenBank/DDBJ databases">
        <authorList>
            <person name="Palmer J.M."/>
        </authorList>
    </citation>
    <scope>NUCLEOTIDE SEQUENCE [LARGE SCALE GENOMIC DNA]</scope>
    <source>
        <strain evidence="1 2">DSM 7382</strain>
    </source>
</reference>
<proteinExistence type="predicted"/>
<name>A0AAW0G0L9_9APHY</name>